<dbReference type="Proteomes" id="UP000477722">
    <property type="component" value="Unassembled WGS sequence"/>
</dbReference>
<comment type="caution">
    <text evidence="2">The sequence shown here is derived from an EMBL/GenBank/DDBJ whole genome shotgun (WGS) entry which is preliminary data.</text>
</comment>
<proteinExistence type="predicted"/>
<evidence type="ECO:0000256" key="1">
    <source>
        <dbReference type="SAM" id="MobiDB-lite"/>
    </source>
</evidence>
<dbReference type="InterPro" id="IPR006311">
    <property type="entry name" value="TAT_signal"/>
</dbReference>
<gene>
    <name evidence="2" type="ORF">G5C65_09450</name>
</gene>
<evidence type="ECO:0000313" key="2">
    <source>
        <dbReference type="EMBL" id="NGO68573.1"/>
    </source>
</evidence>
<feature type="region of interest" description="Disordered" evidence="1">
    <location>
        <begin position="26"/>
        <end position="49"/>
    </location>
</feature>
<dbReference type="AlphaFoldDB" id="A0A6G4WU94"/>
<dbReference type="RefSeq" id="WP_165298276.1">
    <property type="nucleotide sequence ID" value="NZ_JAAKZZ010000065.1"/>
</dbReference>
<evidence type="ECO:0000313" key="3">
    <source>
        <dbReference type="Proteomes" id="UP000477722"/>
    </source>
</evidence>
<accession>A0A6G4WU94</accession>
<reference evidence="2 3" key="1">
    <citation type="submission" date="2020-02" db="EMBL/GenBank/DDBJ databases">
        <title>Whole-genome analyses of novel actinobacteria.</title>
        <authorList>
            <person name="Sahin N."/>
            <person name="Tatar D."/>
        </authorList>
    </citation>
    <scope>NUCLEOTIDE SEQUENCE [LARGE SCALE GENOMIC DNA]</scope>
    <source>
        <strain evidence="2 3">SB3404</strain>
    </source>
</reference>
<dbReference type="EMBL" id="JAAKZZ010000065">
    <property type="protein sequence ID" value="NGO68573.1"/>
    <property type="molecule type" value="Genomic_DNA"/>
</dbReference>
<keyword evidence="3" id="KW-1185">Reference proteome</keyword>
<feature type="compositionally biased region" description="Low complexity" evidence="1">
    <location>
        <begin position="27"/>
        <end position="39"/>
    </location>
</feature>
<dbReference type="PROSITE" id="PS51318">
    <property type="entry name" value="TAT"/>
    <property type="match status" value="1"/>
</dbReference>
<organism evidence="2 3">
    <name type="scientific">Streptomyces boncukensis</name>
    <dbReference type="NCBI Taxonomy" id="2711219"/>
    <lineage>
        <taxon>Bacteria</taxon>
        <taxon>Bacillati</taxon>
        <taxon>Actinomycetota</taxon>
        <taxon>Actinomycetes</taxon>
        <taxon>Kitasatosporales</taxon>
        <taxon>Streptomycetaceae</taxon>
        <taxon>Streptomyces</taxon>
    </lineage>
</organism>
<name>A0A6G4WU94_9ACTN</name>
<protein>
    <submittedName>
        <fullName evidence="2">Uncharacterized protein</fullName>
    </submittedName>
</protein>
<sequence>MTLSRRGLLTQTAAGTAGIGLLGGSAGTASAASGTSAASDRSGKPGDEPVDEEFLALLTTAADARVPRVLKEYRDHIADARERGRARAATRSLRLLSSVYVWEDSEHHHDRSLLAPMRRLADALAEAQFDDGLFDEGQVHSPPDTAFSVVDLALLWALLDRDGHAATRGIRGTVERVARKAGPALAEGGVHTPNHRWKICAALARVHRHWPDPRYPRRIDAWLAEGVDQYPGGQYSERSPTYAAVVTNPSLLTLAALAGRPELYAHVRANLKGTLRTIEPNGEVETVQSRRQDQTALRYLPEYWLQYREMALRDGDGRFAAVAALLQQRGAGQTMGEVTLGDRLAEVLENPSLARPLPEAAPPERGSVHHDREVGLVRIVRGSRTASVFGGTDFPDVHAISSGLSTNPTFFKMRKGEAILDSLRLAPRFFSLGHFRAERVERVAGGWRLTARVRAAFHLPLPPQHRRPDGAYPLTDDGRFWSAMDFPHRPKEWRTLRTEVVVREAGGGFDIAFSVTGADVPLALELAFRAGGELRGVRELPEPDAYQLVSGRGSYQVGGDRISFGPGNGSGPRQPATVDPGERYQWMNGGLTPEGSRVLITGRSPFRYTLELR</sequence>